<reference evidence="4 5" key="1">
    <citation type="submission" date="2018-06" db="EMBL/GenBank/DDBJ databases">
        <authorList>
            <consortium name="Pathogen Informatics"/>
            <person name="Doyle S."/>
        </authorList>
    </citation>
    <scope>NUCLEOTIDE SEQUENCE [LARGE SCALE GENOMIC DNA]</scope>
    <source>
        <strain evidence="4 5">NCTC10738</strain>
    </source>
</reference>
<dbReference type="SUPFAM" id="SSF46689">
    <property type="entry name" value="Homeodomain-like"/>
    <property type="match status" value="1"/>
</dbReference>
<dbReference type="Pfam" id="PF00440">
    <property type="entry name" value="TetR_N"/>
    <property type="match status" value="1"/>
</dbReference>
<evidence type="ECO:0000256" key="1">
    <source>
        <dbReference type="ARBA" id="ARBA00023125"/>
    </source>
</evidence>
<dbReference type="KEGG" id="salg:BS332_09870"/>
<gene>
    <name evidence="4" type="ORF">NCTC10738_01144</name>
</gene>
<dbReference type="PANTHER" id="PTHR30055:SF223">
    <property type="entry name" value="HTH-TYPE TRANSCRIPTIONAL REGULATOR UIDR"/>
    <property type="match status" value="1"/>
</dbReference>
<dbReference type="EMBL" id="UGYO01000001">
    <property type="protein sequence ID" value="SUI56478.1"/>
    <property type="molecule type" value="Genomic_DNA"/>
</dbReference>
<evidence type="ECO:0000313" key="4">
    <source>
        <dbReference type="EMBL" id="SUI56478.1"/>
    </source>
</evidence>
<dbReference type="AlphaFoldDB" id="A0A379Z7F5"/>
<evidence type="ECO:0000259" key="3">
    <source>
        <dbReference type="PROSITE" id="PS50977"/>
    </source>
</evidence>
<dbReference type="Proteomes" id="UP000254069">
    <property type="component" value="Unassembled WGS sequence"/>
</dbReference>
<feature type="DNA-binding region" description="H-T-H motif" evidence="2">
    <location>
        <begin position="48"/>
        <end position="67"/>
    </location>
</feature>
<proteinExistence type="predicted"/>
<dbReference type="GO" id="GO:0000976">
    <property type="term" value="F:transcription cis-regulatory region binding"/>
    <property type="evidence" value="ECO:0007669"/>
    <property type="project" value="TreeGrafter"/>
</dbReference>
<dbReference type="PRINTS" id="PR00455">
    <property type="entry name" value="HTHTETR"/>
</dbReference>
<dbReference type="GO" id="GO:0003700">
    <property type="term" value="F:DNA-binding transcription factor activity"/>
    <property type="evidence" value="ECO:0007669"/>
    <property type="project" value="TreeGrafter"/>
</dbReference>
<sequence>MHCRFFNFIKPAICGGCVKKRMLKDQRREQLLEVACEIVREAGTDALTLNTLAQRAGVTKPLTYRHFATRQGLLVQMYRHYDNLFVEAVKQAAAEQKASLAELCTLVCRAYLDCAVRCGPEYEAIVAALRGYPEYQNITTDIRDFFTDFYSELFADYLKLPAPQSKLLCWAIHGAINEVANAVACGHAQPQEATTRLSQLLQRMLGADGC</sequence>
<name>A0A379Z7F5_9GAMM</name>
<evidence type="ECO:0000313" key="5">
    <source>
        <dbReference type="Proteomes" id="UP000254069"/>
    </source>
</evidence>
<dbReference type="InterPro" id="IPR009057">
    <property type="entry name" value="Homeodomain-like_sf"/>
</dbReference>
<keyword evidence="1 2" id="KW-0238">DNA-binding</keyword>
<feature type="domain" description="HTH tetR-type" evidence="3">
    <location>
        <begin position="25"/>
        <end position="85"/>
    </location>
</feature>
<evidence type="ECO:0000256" key="2">
    <source>
        <dbReference type="PROSITE-ProRule" id="PRU00335"/>
    </source>
</evidence>
<dbReference type="PROSITE" id="PS50977">
    <property type="entry name" value="HTH_TETR_2"/>
    <property type="match status" value="1"/>
</dbReference>
<keyword evidence="5" id="KW-1185">Reference proteome</keyword>
<accession>A0A379Z7F5</accession>
<dbReference type="Gene3D" id="1.10.357.10">
    <property type="entry name" value="Tetracycline Repressor, domain 2"/>
    <property type="match status" value="1"/>
</dbReference>
<protein>
    <submittedName>
        <fullName evidence="4">Transcriptional regulator BetI</fullName>
    </submittedName>
</protein>
<dbReference type="InterPro" id="IPR050109">
    <property type="entry name" value="HTH-type_TetR-like_transc_reg"/>
</dbReference>
<dbReference type="InterPro" id="IPR001647">
    <property type="entry name" value="HTH_TetR"/>
</dbReference>
<dbReference type="PANTHER" id="PTHR30055">
    <property type="entry name" value="HTH-TYPE TRANSCRIPTIONAL REGULATOR RUTR"/>
    <property type="match status" value="1"/>
</dbReference>
<organism evidence="4 5">
    <name type="scientific">Shewanella algae</name>
    <dbReference type="NCBI Taxonomy" id="38313"/>
    <lineage>
        <taxon>Bacteria</taxon>
        <taxon>Pseudomonadati</taxon>
        <taxon>Pseudomonadota</taxon>
        <taxon>Gammaproteobacteria</taxon>
        <taxon>Alteromonadales</taxon>
        <taxon>Shewanellaceae</taxon>
        <taxon>Shewanella</taxon>
    </lineage>
</organism>